<feature type="compositionally biased region" description="Basic and acidic residues" evidence="1">
    <location>
        <begin position="66"/>
        <end position="79"/>
    </location>
</feature>
<reference evidence="2 3" key="1">
    <citation type="journal article" date="2022" name="Nat. Plants">
        <title>Genomes of leafy and leafless Platanthera orchids illuminate the evolution of mycoheterotrophy.</title>
        <authorList>
            <person name="Li M.H."/>
            <person name="Liu K.W."/>
            <person name="Li Z."/>
            <person name="Lu H.C."/>
            <person name="Ye Q.L."/>
            <person name="Zhang D."/>
            <person name="Wang J.Y."/>
            <person name="Li Y.F."/>
            <person name="Zhong Z.M."/>
            <person name="Liu X."/>
            <person name="Yu X."/>
            <person name="Liu D.K."/>
            <person name="Tu X.D."/>
            <person name="Liu B."/>
            <person name="Hao Y."/>
            <person name="Liao X.Y."/>
            <person name="Jiang Y.T."/>
            <person name="Sun W.H."/>
            <person name="Chen J."/>
            <person name="Chen Y.Q."/>
            <person name="Ai Y."/>
            <person name="Zhai J.W."/>
            <person name="Wu S.S."/>
            <person name="Zhou Z."/>
            <person name="Hsiao Y.Y."/>
            <person name="Wu W.L."/>
            <person name="Chen Y.Y."/>
            <person name="Lin Y.F."/>
            <person name="Hsu J.L."/>
            <person name="Li C.Y."/>
            <person name="Wang Z.W."/>
            <person name="Zhao X."/>
            <person name="Zhong W.Y."/>
            <person name="Ma X.K."/>
            <person name="Ma L."/>
            <person name="Huang J."/>
            <person name="Chen G.Z."/>
            <person name="Huang M.Z."/>
            <person name="Huang L."/>
            <person name="Peng D.H."/>
            <person name="Luo Y.B."/>
            <person name="Zou S.Q."/>
            <person name="Chen S.P."/>
            <person name="Lan S."/>
            <person name="Tsai W.C."/>
            <person name="Van de Peer Y."/>
            <person name="Liu Z.J."/>
        </authorList>
    </citation>
    <scope>NUCLEOTIDE SEQUENCE [LARGE SCALE GENOMIC DNA]</scope>
    <source>
        <strain evidence="2">Lor288</strain>
    </source>
</reference>
<protein>
    <submittedName>
        <fullName evidence="2">Uncharacterized protein</fullName>
    </submittedName>
</protein>
<name>A0ABR2MMB1_9ASPA</name>
<evidence type="ECO:0000313" key="2">
    <source>
        <dbReference type="EMBL" id="KAK8965275.1"/>
    </source>
</evidence>
<gene>
    <name evidence="2" type="ORF">KSP40_PGU020773</name>
</gene>
<feature type="region of interest" description="Disordered" evidence="1">
    <location>
        <begin position="65"/>
        <end position="95"/>
    </location>
</feature>
<evidence type="ECO:0000313" key="3">
    <source>
        <dbReference type="Proteomes" id="UP001412067"/>
    </source>
</evidence>
<dbReference type="Proteomes" id="UP001412067">
    <property type="component" value="Unassembled WGS sequence"/>
</dbReference>
<evidence type="ECO:0000256" key="1">
    <source>
        <dbReference type="SAM" id="MobiDB-lite"/>
    </source>
</evidence>
<dbReference type="EMBL" id="JBBWWR010000006">
    <property type="protein sequence ID" value="KAK8965275.1"/>
    <property type="molecule type" value="Genomic_DNA"/>
</dbReference>
<proteinExistence type="predicted"/>
<sequence>MADSDEEDQLLVDFVESSMLSVAPDLVIPSTHPQTKPFLELGFLIVFMLHFPQIFFQSCCSQENMEENRRPSKRPRLEDESSSQALRNRIPPPQPLPSAAWINCGDFSHIPPEVIHNILKFLSSEECSGKMKSQRLEAEPAGRPSGQNESRRRLEGS</sequence>
<comment type="caution">
    <text evidence="2">The sequence shown here is derived from an EMBL/GenBank/DDBJ whole genome shotgun (WGS) entry which is preliminary data.</text>
</comment>
<organism evidence="2 3">
    <name type="scientific">Platanthera guangdongensis</name>
    <dbReference type="NCBI Taxonomy" id="2320717"/>
    <lineage>
        <taxon>Eukaryota</taxon>
        <taxon>Viridiplantae</taxon>
        <taxon>Streptophyta</taxon>
        <taxon>Embryophyta</taxon>
        <taxon>Tracheophyta</taxon>
        <taxon>Spermatophyta</taxon>
        <taxon>Magnoliopsida</taxon>
        <taxon>Liliopsida</taxon>
        <taxon>Asparagales</taxon>
        <taxon>Orchidaceae</taxon>
        <taxon>Orchidoideae</taxon>
        <taxon>Orchideae</taxon>
        <taxon>Orchidinae</taxon>
        <taxon>Platanthera</taxon>
    </lineage>
</organism>
<accession>A0ABR2MMB1</accession>
<feature type="region of interest" description="Disordered" evidence="1">
    <location>
        <begin position="131"/>
        <end position="157"/>
    </location>
</feature>
<keyword evidence="3" id="KW-1185">Reference proteome</keyword>